<dbReference type="Proteomes" id="UP000008070">
    <property type="component" value="Chromosome"/>
</dbReference>
<dbReference type="EMBL" id="FP103042">
    <property type="protein sequence ID" value="CAX23286.1"/>
    <property type="molecule type" value="Genomic_DNA"/>
</dbReference>
<evidence type="ECO:0000313" key="2">
    <source>
        <dbReference type="Proteomes" id="UP000008070"/>
    </source>
</evidence>
<gene>
    <name evidence="1" type="ORF">METD_I1689</name>
</gene>
<name>C7CHK2_METED</name>
<dbReference type="AlphaFoldDB" id="C7CHK2"/>
<organism evidence="1 2">
    <name type="scientific">Methylorubrum extorquens (strain DSM 6343 / CIP 106787 / DM4)</name>
    <name type="common">Methylobacterium extorquens</name>
    <dbReference type="NCBI Taxonomy" id="661410"/>
    <lineage>
        <taxon>Bacteria</taxon>
        <taxon>Pseudomonadati</taxon>
        <taxon>Pseudomonadota</taxon>
        <taxon>Alphaproteobacteria</taxon>
        <taxon>Hyphomicrobiales</taxon>
        <taxon>Methylobacteriaceae</taxon>
        <taxon>Methylorubrum</taxon>
    </lineage>
</organism>
<dbReference type="KEGG" id="mdi:METDI1689"/>
<protein>
    <submittedName>
        <fullName evidence="1">Uncharacterized protein</fullName>
    </submittedName>
</protein>
<sequence>MRARHTASRQNSLEVGFDGDGGEVRGKALCRFEILALDVDLPGPNPLLLSELMQDVLGRIGGLGFSVPSNTALVPLAGYDDGKGCRSHRPNMVGDGCFRAVTERPRSRPLTANGVWLLTPSRHGYDLSFANASEAALAVKAISLGFRRDWSHVAIFARSHPPTCCGGRRCLDRSRRENAPKSFYL</sequence>
<evidence type="ECO:0000313" key="1">
    <source>
        <dbReference type="EMBL" id="CAX23286.1"/>
    </source>
</evidence>
<dbReference type="HOGENOM" id="CLU_1459706_0_0_5"/>
<accession>C7CHK2</accession>
<reference evidence="2" key="1">
    <citation type="journal article" date="2009" name="PLoS ONE">
        <title>Methylobacterium genome sequences: a reference blueprint to investigate microbial metabolism of C1 compounds from natural and industrial sources.</title>
        <authorList>
            <person name="Vuilleumier S."/>
            <person name="Chistoserdova L."/>
            <person name="Lee M.-C."/>
            <person name="Bringel F."/>
            <person name="Lajus A."/>
            <person name="Zhou Y."/>
            <person name="Gourion B."/>
            <person name="Barbe V."/>
            <person name="Chang J."/>
            <person name="Cruveiller S."/>
            <person name="Dossat C."/>
            <person name="Gillett W."/>
            <person name="Gruffaz C."/>
            <person name="Haugen E."/>
            <person name="Hourcade E."/>
            <person name="Levy R."/>
            <person name="Mangenot S."/>
            <person name="Muller E."/>
            <person name="Nadalig T."/>
            <person name="Pagni M."/>
            <person name="Penny C."/>
            <person name="Peyraud R."/>
            <person name="Robinson D.G."/>
            <person name="Roche D."/>
            <person name="Rouy Z."/>
            <person name="Saenampechek C."/>
            <person name="Salvignol G."/>
            <person name="Vallenet D."/>
            <person name="Wu Z."/>
            <person name="Marx C.J."/>
            <person name="Vorholt J.A."/>
            <person name="Olson M.V."/>
            <person name="Kaul R."/>
            <person name="Weissenbach J."/>
            <person name="Medigue C."/>
            <person name="Lidstrom M.E."/>
        </authorList>
    </citation>
    <scope>NUCLEOTIDE SEQUENCE [LARGE SCALE GENOMIC DNA]</scope>
    <source>
        <strain evidence="2">DSM 6343 / CIP 106787 / DM4</strain>
    </source>
</reference>
<proteinExistence type="predicted"/>